<comment type="caution">
    <text evidence="3">The sequence shown here is derived from an EMBL/GenBank/DDBJ whole genome shotgun (WGS) entry which is preliminary data.</text>
</comment>
<reference evidence="5" key="2">
    <citation type="submission" date="2015-02" db="EMBL/GenBank/DDBJ databases">
        <title>Physiological reanalysis, assessment of diazotrophy, and genome sequences of multiple isolates of Streptomyces thermoautotrophicus.</title>
        <authorList>
            <person name="MacKellar D.C."/>
            <person name="Lieber L."/>
            <person name="Norman J."/>
            <person name="Bolger A."/>
            <person name="Tobin C."/>
            <person name="Murray J.W."/>
            <person name="Friesen M."/>
            <person name="Prell J."/>
        </authorList>
    </citation>
    <scope>NUCLEOTIDE SEQUENCE [LARGE SCALE GENOMIC DNA]</scope>
    <source>
        <strain evidence="5">UBT1</strain>
    </source>
</reference>
<dbReference type="OrthoDB" id="9768793at2"/>
<dbReference type="GO" id="GO:0005737">
    <property type="term" value="C:cytoplasm"/>
    <property type="evidence" value="ECO:0007669"/>
    <property type="project" value="TreeGrafter"/>
</dbReference>
<keyword evidence="1" id="KW-0560">Oxidoreductase</keyword>
<dbReference type="GO" id="GO:0016491">
    <property type="term" value="F:oxidoreductase activity"/>
    <property type="evidence" value="ECO:0007669"/>
    <property type="project" value="UniProtKB-KW"/>
</dbReference>
<gene>
    <name evidence="3" type="ORF">TH66_11075</name>
    <name evidence="4" type="ORF">TR74_21630</name>
</gene>
<evidence type="ECO:0000313" key="6">
    <source>
        <dbReference type="Proteomes" id="UP000070659"/>
    </source>
</evidence>
<evidence type="ECO:0000313" key="3">
    <source>
        <dbReference type="EMBL" id="KWX03444.1"/>
    </source>
</evidence>
<dbReference type="Proteomes" id="UP000070598">
    <property type="component" value="Unassembled WGS sequence"/>
</dbReference>
<dbReference type="Proteomes" id="UP000070659">
    <property type="component" value="Unassembled WGS sequence"/>
</dbReference>
<dbReference type="InterPro" id="IPR036812">
    <property type="entry name" value="NAD(P)_OxRdtase_dom_sf"/>
</dbReference>
<accession>A0A132N035</accession>
<sequence length="121" mass="12934">MTTMTTKPATCSGTFRIGGDLPVHRFGFGSMQLTGPGHWYHPDDPEEAKRVLRRAVDLGVTPAQLALAWLLHRSPVMLPIPGTRSVAHLEENLGAAELALTDDALDTISAALDTATAFADI</sequence>
<dbReference type="SUPFAM" id="SSF51430">
    <property type="entry name" value="NAD(P)-linked oxidoreductase"/>
    <property type="match status" value="1"/>
</dbReference>
<dbReference type="InterPro" id="IPR023210">
    <property type="entry name" value="NADP_OxRdtase_dom"/>
</dbReference>
<evidence type="ECO:0000313" key="5">
    <source>
        <dbReference type="Proteomes" id="UP000070598"/>
    </source>
</evidence>
<evidence type="ECO:0000256" key="1">
    <source>
        <dbReference type="ARBA" id="ARBA00023002"/>
    </source>
</evidence>
<dbReference type="PANTHER" id="PTHR43625:SF40">
    <property type="entry name" value="ALDO-KETO REDUCTASE YAKC [NADP(+)]"/>
    <property type="match status" value="1"/>
</dbReference>
<dbReference type="Gene3D" id="3.20.20.100">
    <property type="entry name" value="NADP-dependent oxidoreductase domain"/>
    <property type="match status" value="1"/>
</dbReference>
<dbReference type="EMBL" id="JYIK01001097">
    <property type="protein sequence ID" value="KWX06558.1"/>
    <property type="molecule type" value="Genomic_DNA"/>
</dbReference>
<evidence type="ECO:0000259" key="2">
    <source>
        <dbReference type="Pfam" id="PF00248"/>
    </source>
</evidence>
<dbReference type="Pfam" id="PF00248">
    <property type="entry name" value="Aldo_ket_red"/>
    <property type="match status" value="1"/>
</dbReference>
<protein>
    <recommendedName>
        <fullName evidence="2">NADP-dependent oxidoreductase domain-containing protein</fullName>
    </recommendedName>
</protein>
<dbReference type="InterPro" id="IPR050791">
    <property type="entry name" value="Aldo-Keto_reductase"/>
</dbReference>
<name>A0A132N035_9ACTN</name>
<evidence type="ECO:0000313" key="4">
    <source>
        <dbReference type="EMBL" id="KWX06558.1"/>
    </source>
</evidence>
<dbReference type="PATRIC" id="fig|1469144.8.peg.2733"/>
<dbReference type="PANTHER" id="PTHR43625">
    <property type="entry name" value="AFLATOXIN B1 ALDEHYDE REDUCTASE"/>
    <property type="match status" value="1"/>
</dbReference>
<dbReference type="AlphaFoldDB" id="A0A132N035"/>
<organism evidence="3 6">
    <name type="scientific">Carbonactinospora thermoautotrophica</name>
    <dbReference type="NCBI Taxonomy" id="1469144"/>
    <lineage>
        <taxon>Bacteria</taxon>
        <taxon>Bacillati</taxon>
        <taxon>Actinomycetota</taxon>
        <taxon>Actinomycetes</taxon>
        <taxon>Kitasatosporales</taxon>
        <taxon>Carbonactinosporaceae</taxon>
        <taxon>Carbonactinospora</taxon>
    </lineage>
</organism>
<feature type="domain" description="NADP-dependent oxidoreductase" evidence="2">
    <location>
        <begin position="59"/>
        <end position="111"/>
    </location>
</feature>
<reference evidence="3 6" key="1">
    <citation type="submission" date="2015-02" db="EMBL/GenBank/DDBJ databases">
        <title>Physiological reanalysis, assessment of diazotrophy, and genome sequences of multiple isolates of Streptomyces thermoautotrophicus.</title>
        <authorList>
            <person name="MacKellar D.C."/>
            <person name="Lieber L."/>
            <person name="Norman J."/>
            <person name="Bolger A."/>
            <person name="Tobin C."/>
            <person name="Murray J.W."/>
            <person name="Prell J."/>
        </authorList>
    </citation>
    <scope>NUCLEOTIDE SEQUENCE [LARGE SCALE GENOMIC DNA]</scope>
    <source>
        <strain evidence="3 6">UBT1</strain>
    </source>
</reference>
<dbReference type="RefSeq" id="WP_066889193.1">
    <property type="nucleotide sequence ID" value="NZ_JYIJ01000017.1"/>
</dbReference>
<proteinExistence type="predicted"/>
<dbReference type="EMBL" id="JYIJ01000017">
    <property type="protein sequence ID" value="KWX03444.1"/>
    <property type="molecule type" value="Genomic_DNA"/>
</dbReference>